<dbReference type="Proteomes" id="UP001060215">
    <property type="component" value="Chromosome 10"/>
</dbReference>
<name>A0ACC0GBV7_9ERIC</name>
<gene>
    <name evidence="1" type="ORF">LOK49_LG10G01793</name>
</gene>
<proteinExistence type="predicted"/>
<evidence type="ECO:0000313" key="2">
    <source>
        <dbReference type="Proteomes" id="UP001060215"/>
    </source>
</evidence>
<reference evidence="1 2" key="1">
    <citation type="journal article" date="2022" name="Plant J.">
        <title>Chromosome-level genome of Camellia lanceoleosa provides a valuable resource for understanding genome evolution and self-incompatibility.</title>
        <authorList>
            <person name="Gong W."/>
            <person name="Xiao S."/>
            <person name="Wang L."/>
            <person name="Liao Z."/>
            <person name="Chang Y."/>
            <person name="Mo W."/>
            <person name="Hu G."/>
            <person name="Li W."/>
            <person name="Zhao G."/>
            <person name="Zhu H."/>
            <person name="Hu X."/>
            <person name="Ji K."/>
            <person name="Xiang X."/>
            <person name="Song Q."/>
            <person name="Yuan D."/>
            <person name="Jin S."/>
            <person name="Zhang L."/>
        </authorList>
    </citation>
    <scope>NUCLEOTIDE SEQUENCE [LARGE SCALE GENOMIC DNA]</scope>
    <source>
        <strain evidence="1">SQ_2022a</strain>
    </source>
</reference>
<dbReference type="EMBL" id="CM045767">
    <property type="protein sequence ID" value="KAI7997660.1"/>
    <property type="molecule type" value="Genomic_DNA"/>
</dbReference>
<protein>
    <submittedName>
        <fullName evidence="1">Uncharacterized protein</fullName>
    </submittedName>
</protein>
<accession>A0ACC0GBV7</accession>
<sequence length="227" mass="25570">MALEESSLLPSGSTKKSLYMFFMYSSGPIEYSLYAINMPNPLLPLPPLQPPSNHQSTELESEKTIIHPILEFPVGQYPEFICCVELDMKLFFFGGQFHQKGIRIGISMTLTRPMSMFSTPPPSLSQPVTVTAMINRKPNTYAFVPYKKIYAFATRLFSGQNCCALHNLLPEANVVPLLMQVFCEDASQFPLYYLAGGQCGLLLHAIARSNRTIAELQNLPLSKQWHW</sequence>
<comment type="caution">
    <text evidence="1">The sequence shown here is derived from an EMBL/GenBank/DDBJ whole genome shotgun (WGS) entry which is preliminary data.</text>
</comment>
<keyword evidence="2" id="KW-1185">Reference proteome</keyword>
<evidence type="ECO:0000313" key="1">
    <source>
        <dbReference type="EMBL" id="KAI7997660.1"/>
    </source>
</evidence>
<organism evidence="1 2">
    <name type="scientific">Camellia lanceoleosa</name>
    <dbReference type="NCBI Taxonomy" id="1840588"/>
    <lineage>
        <taxon>Eukaryota</taxon>
        <taxon>Viridiplantae</taxon>
        <taxon>Streptophyta</taxon>
        <taxon>Embryophyta</taxon>
        <taxon>Tracheophyta</taxon>
        <taxon>Spermatophyta</taxon>
        <taxon>Magnoliopsida</taxon>
        <taxon>eudicotyledons</taxon>
        <taxon>Gunneridae</taxon>
        <taxon>Pentapetalae</taxon>
        <taxon>asterids</taxon>
        <taxon>Ericales</taxon>
        <taxon>Theaceae</taxon>
        <taxon>Camellia</taxon>
    </lineage>
</organism>